<dbReference type="Pfam" id="PF04757">
    <property type="entry name" value="Pex2_Pex12"/>
    <property type="match status" value="1"/>
</dbReference>
<evidence type="ECO:0000256" key="13">
    <source>
        <dbReference type="ARBA" id="ARBA00023140"/>
    </source>
</evidence>
<comment type="pathway">
    <text evidence="2">Protein modification; protein ubiquitination.</text>
</comment>
<dbReference type="Proteomes" id="UP000501346">
    <property type="component" value="Chromosome SeXIII-ScXIII"/>
</dbReference>
<evidence type="ECO:0000256" key="15">
    <source>
        <dbReference type="ARBA" id="ARBA00034505"/>
    </source>
</evidence>
<evidence type="ECO:0000259" key="17">
    <source>
        <dbReference type="Pfam" id="PF04757"/>
    </source>
</evidence>
<accession>A0A6C1EE07</accession>
<keyword evidence="7" id="KW-0479">Metal-binding</keyword>
<dbReference type="GO" id="GO:0008270">
    <property type="term" value="F:zinc ion binding"/>
    <property type="evidence" value="ECO:0007669"/>
    <property type="project" value="UniProtKB-KW"/>
</dbReference>
<dbReference type="InterPro" id="IPR017375">
    <property type="entry name" value="PEX12"/>
</dbReference>
<evidence type="ECO:0000256" key="1">
    <source>
        <dbReference type="ARBA" id="ARBA00004585"/>
    </source>
</evidence>
<reference evidence="18 19" key="1">
    <citation type="journal article" date="2019" name="BMC Genomics">
        <title>Chromosome level assembly and comparative genome analysis confirm lager-brewing yeasts originated from a single hybridization.</title>
        <authorList>
            <person name="Salazar A.N."/>
            <person name="Gorter de Vries A.R."/>
            <person name="van den Broek M."/>
            <person name="Brouwers N."/>
            <person name="de la Torre Cortes P."/>
            <person name="Kuijpers N.G.A."/>
            <person name="Daran J.G."/>
            <person name="Abeel T."/>
        </authorList>
    </citation>
    <scope>NUCLEOTIDE SEQUENCE [LARGE SCALE GENOMIC DNA]</scope>
    <source>
        <strain evidence="18 19">CBS 1483</strain>
    </source>
</reference>
<evidence type="ECO:0000256" key="7">
    <source>
        <dbReference type="ARBA" id="ARBA00022723"/>
    </source>
</evidence>
<dbReference type="GO" id="GO:0016562">
    <property type="term" value="P:protein import into peroxisome matrix, receptor recycling"/>
    <property type="evidence" value="ECO:0007669"/>
    <property type="project" value="UniProtKB-ARBA"/>
</dbReference>
<evidence type="ECO:0000256" key="4">
    <source>
        <dbReference type="ARBA" id="ARBA00018980"/>
    </source>
</evidence>
<comment type="similarity">
    <text evidence="3">Belongs to the pex2/pex10/pex12 family.</text>
</comment>
<keyword evidence="19" id="KW-1185">Reference proteome</keyword>
<keyword evidence="6" id="KW-0812">Transmembrane</keyword>
<dbReference type="OrthoDB" id="107372at2759"/>
<feature type="region of interest" description="Disordered" evidence="16">
    <location>
        <begin position="1"/>
        <end position="24"/>
    </location>
</feature>
<keyword evidence="18" id="KW-0436">Ligase</keyword>
<keyword evidence="9" id="KW-0862">Zinc</keyword>
<evidence type="ECO:0000256" key="12">
    <source>
        <dbReference type="ARBA" id="ARBA00023136"/>
    </source>
</evidence>
<dbReference type="AlphaFoldDB" id="A0A6C1EE07"/>
<dbReference type="SUPFAM" id="SSF57850">
    <property type="entry name" value="RING/U-box"/>
    <property type="match status" value="1"/>
</dbReference>
<dbReference type="InterPro" id="IPR006845">
    <property type="entry name" value="Pex_N"/>
</dbReference>
<dbReference type="PIRSF" id="PIRSF038074">
    <property type="entry name" value="Peroxisome_assembly_p12"/>
    <property type="match status" value="1"/>
</dbReference>
<dbReference type="GO" id="GO:0006513">
    <property type="term" value="P:protein monoubiquitination"/>
    <property type="evidence" value="ECO:0007669"/>
    <property type="project" value="TreeGrafter"/>
</dbReference>
<dbReference type="FunFam" id="3.30.40.10:FF:000659">
    <property type="entry name" value="Peroxisome assembly protein 12"/>
    <property type="match status" value="1"/>
</dbReference>
<evidence type="ECO:0000256" key="3">
    <source>
        <dbReference type="ARBA" id="ARBA00008704"/>
    </source>
</evidence>
<evidence type="ECO:0000256" key="16">
    <source>
        <dbReference type="SAM" id="MobiDB-lite"/>
    </source>
</evidence>
<dbReference type="GO" id="GO:0004842">
    <property type="term" value="F:ubiquitin-protein transferase activity"/>
    <property type="evidence" value="ECO:0007669"/>
    <property type="project" value="TreeGrafter"/>
</dbReference>
<sequence length="401" mass="45715">MSFYSNLPSAGQPDQGSRTGGRDRVGLEPLYPTIFEIVSSQEIDSLLPTSIRYLLTNHFVANFPNKYTLQLNNYFPEWFQVAKGFVEWYHLKTYNSTFIDRFYGLQLFNSRDKNLALTQCLNPQSESSWPQGLQLTQLQKKVTFLEKIIVPYITSKLDEIFEKASISGILGGNSNDGGNTWVKRVFLKLYPYIKKLFALSNLLIKLLFLTKKTGAVSLLQYLCNIEYTTMKPLSPALSSFKETKGSDSRLQRTNMSSAVALLQNKLSVILRILSFTGSQFFPTFIFVLRVYQWWTTQDMTTRLKKKLNDLDKDIPRPPVSSSGDQTNDENEATELCPVCEKSIQNPCVLETGYVACYPCAMSYLVNNEGHCPVTNKKLLGCTFNKEMNKWEVMTGIRKLLI</sequence>
<feature type="domain" description="Pex N-terminal" evidence="17">
    <location>
        <begin position="41"/>
        <end position="296"/>
    </location>
</feature>
<dbReference type="GO" id="GO:1990429">
    <property type="term" value="C:peroxisomal importomer complex"/>
    <property type="evidence" value="ECO:0007669"/>
    <property type="project" value="TreeGrafter"/>
</dbReference>
<keyword evidence="12" id="KW-0472">Membrane</keyword>
<dbReference type="EMBL" id="CP049010">
    <property type="protein sequence ID" value="QID87171.1"/>
    <property type="molecule type" value="Genomic_DNA"/>
</dbReference>
<evidence type="ECO:0000256" key="8">
    <source>
        <dbReference type="ARBA" id="ARBA00022771"/>
    </source>
</evidence>
<keyword evidence="13" id="KW-0576">Peroxisome</keyword>
<protein>
    <recommendedName>
        <fullName evidence="4">Peroxisome assembly protein 12</fullName>
    </recommendedName>
    <alternativeName>
        <fullName evidence="14">Peroxin-12</fullName>
    </alternativeName>
</protein>
<dbReference type="PANTHER" id="PTHR12888:SF0">
    <property type="entry name" value="PEROXISOME ASSEMBLY PROTEIN 12"/>
    <property type="match status" value="1"/>
</dbReference>
<organism evidence="18 19">
    <name type="scientific">Saccharomyces pastorianus</name>
    <name type="common">Lager yeast</name>
    <name type="synonym">Saccharomyces cerevisiae x Saccharomyces eubayanus</name>
    <dbReference type="NCBI Taxonomy" id="27292"/>
    <lineage>
        <taxon>Eukaryota</taxon>
        <taxon>Fungi</taxon>
        <taxon>Dikarya</taxon>
        <taxon>Ascomycota</taxon>
        <taxon>Saccharomycotina</taxon>
        <taxon>Saccharomycetes</taxon>
        <taxon>Saccharomycetales</taxon>
        <taxon>Saccharomycetaceae</taxon>
        <taxon>Saccharomyces</taxon>
    </lineage>
</organism>
<evidence type="ECO:0000256" key="5">
    <source>
        <dbReference type="ARBA" id="ARBA00022448"/>
    </source>
</evidence>
<keyword evidence="11" id="KW-1133">Transmembrane helix</keyword>
<evidence type="ECO:0000256" key="14">
    <source>
        <dbReference type="ARBA" id="ARBA00029692"/>
    </source>
</evidence>
<gene>
    <name evidence="18" type="primary">PEX12_2</name>
    <name evidence="18" type="ORF">GRS66_009834</name>
</gene>
<evidence type="ECO:0000313" key="18">
    <source>
        <dbReference type="EMBL" id="QID87171.1"/>
    </source>
</evidence>
<dbReference type="InterPro" id="IPR013083">
    <property type="entry name" value="Znf_RING/FYVE/PHD"/>
</dbReference>
<evidence type="ECO:0000256" key="9">
    <source>
        <dbReference type="ARBA" id="ARBA00022833"/>
    </source>
</evidence>
<proteinExistence type="inferred from homology"/>
<comment type="subcellular location">
    <subcellularLocation>
        <location evidence="1">Peroxisome membrane</location>
        <topology evidence="1">Multi-pass membrane protein</topology>
    </subcellularLocation>
</comment>
<feature type="compositionally biased region" description="Polar residues" evidence="16">
    <location>
        <begin position="1"/>
        <end position="17"/>
    </location>
</feature>
<dbReference type="GO" id="GO:0005778">
    <property type="term" value="C:peroxisomal membrane"/>
    <property type="evidence" value="ECO:0007669"/>
    <property type="project" value="UniProtKB-SubCell"/>
</dbReference>
<keyword evidence="10" id="KW-0653">Protein transport</keyword>
<evidence type="ECO:0000256" key="6">
    <source>
        <dbReference type="ARBA" id="ARBA00022692"/>
    </source>
</evidence>
<evidence type="ECO:0000256" key="11">
    <source>
        <dbReference type="ARBA" id="ARBA00022989"/>
    </source>
</evidence>
<evidence type="ECO:0000256" key="10">
    <source>
        <dbReference type="ARBA" id="ARBA00022927"/>
    </source>
</evidence>
<keyword evidence="5" id="KW-0813">Transport</keyword>
<evidence type="ECO:0000256" key="2">
    <source>
        <dbReference type="ARBA" id="ARBA00004906"/>
    </source>
</evidence>
<evidence type="ECO:0000313" key="19">
    <source>
        <dbReference type="Proteomes" id="UP000501346"/>
    </source>
</evidence>
<dbReference type="GO" id="GO:0016874">
    <property type="term" value="F:ligase activity"/>
    <property type="evidence" value="ECO:0007669"/>
    <property type="project" value="UniProtKB-KW"/>
</dbReference>
<keyword evidence="8" id="KW-0863">Zinc-finger</keyword>
<name>A0A6C1EE07_SACPS</name>
<comment type="subunit">
    <text evidence="15">Component of the PEX2-PEX10-PEX12 retrotranslocation channel, composed of PEX2, PEX10 and PEX12.</text>
</comment>
<dbReference type="Gene3D" id="3.30.40.10">
    <property type="entry name" value="Zinc/RING finger domain, C3HC4 (zinc finger)"/>
    <property type="match status" value="1"/>
</dbReference>
<dbReference type="PANTHER" id="PTHR12888">
    <property type="entry name" value="PEROXISOME ASSEMBLY PROTEIN 12 PEROXIN-12"/>
    <property type="match status" value="1"/>
</dbReference>